<keyword evidence="2" id="KW-0677">Repeat</keyword>
<evidence type="ECO:0000256" key="4">
    <source>
        <dbReference type="ARBA" id="ARBA00022833"/>
    </source>
</evidence>
<dbReference type="InterPro" id="IPR036236">
    <property type="entry name" value="Znf_C2H2_sf"/>
</dbReference>
<dbReference type="InterPro" id="IPR013087">
    <property type="entry name" value="Znf_C2H2_type"/>
</dbReference>
<keyword evidence="4" id="KW-0862">Zinc</keyword>
<dbReference type="PANTHER" id="PTHR10593:SF236">
    <property type="entry name" value="PROTEIN INDETERMINATE-DOMAIN 11"/>
    <property type="match status" value="1"/>
</dbReference>
<evidence type="ECO:0000313" key="9">
    <source>
        <dbReference type="EMBL" id="PWA69658.1"/>
    </source>
</evidence>
<evidence type="ECO:0000259" key="8">
    <source>
        <dbReference type="PROSITE" id="PS50157"/>
    </source>
</evidence>
<comment type="caution">
    <text evidence="9">The sequence shown here is derived from an EMBL/GenBank/DDBJ whole genome shotgun (WGS) entry which is preliminary data.</text>
</comment>
<protein>
    <submittedName>
        <fullName evidence="9">Zinc finger, C2H2</fullName>
    </submittedName>
</protein>
<dbReference type="PROSITE" id="PS50157">
    <property type="entry name" value="ZINC_FINGER_C2H2_2"/>
    <property type="match status" value="2"/>
</dbReference>
<evidence type="ECO:0000256" key="2">
    <source>
        <dbReference type="ARBA" id="ARBA00022737"/>
    </source>
</evidence>
<dbReference type="Gene3D" id="3.30.160.60">
    <property type="entry name" value="Classic Zinc Finger"/>
    <property type="match status" value="2"/>
</dbReference>
<dbReference type="Proteomes" id="UP000245207">
    <property type="component" value="Unassembled WGS sequence"/>
</dbReference>
<keyword evidence="5" id="KW-0805">Transcription regulation</keyword>
<dbReference type="GO" id="GO:0008270">
    <property type="term" value="F:zinc ion binding"/>
    <property type="evidence" value="ECO:0007669"/>
    <property type="project" value="UniProtKB-KW"/>
</dbReference>
<keyword evidence="1" id="KW-0479">Metal-binding</keyword>
<name>A0A2U1N829_ARTAN</name>
<dbReference type="AlphaFoldDB" id="A0A2U1N829"/>
<sequence length="364" mass="40777">MQTQKMSPGSKSRKDPVTSHVVMVSPNRLLDVKKYVCETCFKGFVREQNLQLHGRAHNLPFTLKRNSSNETKKVYLCPESTCIYHNPSHAIGDLGGLKKHYLRKHATEKNHKCDTCSKAYAVEVDLKAHLKICGKKKHTCSCGMKFKKKYELIIHMDRYCSTRRLNGATNHSSRNNMGNNLANVMRNNNTGSFMIGSTFSYPPMLNMEHNLDRITINQNNISLTPQISSVPTPFNSYPTISPYDYQFYDIVANQGSLMTNHSMGSNSSQTLQASYFPSIQQNQQDSQNKFGEGSYMQMLVGNNVSVENFEVDNNFNGGSYYAQEGSDSYTIQSVYNTSLNAMMDNGYGGGAGSFNQAYGQGYCG</sequence>
<keyword evidence="3 7" id="KW-0863">Zinc-finger</keyword>
<feature type="domain" description="C2H2-type" evidence="8">
    <location>
        <begin position="111"/>
        <end position="139"/>
    </location>
</feature>
<dbReference type="Pfam" id="PF22995">
    <property type="entry name" value="C2CH-3rd_BIRD-IDD"/>
    <property type="match status" value="1"/>
</dbReference>
<organism evidence="9 10">
    <name type="scientific">Artemisia annua</name>
    <name type="common">Sweet wormwood</name>
    <dbReference type="NCBI Taxonomy" id="35608"/>
    <lineage>
        <taxon>Eukaryota</taxon>
        <taxon>Viridiplantae</taxon>
        <taxon>Streptophyta</taxon>
        <taxon>Embryophyta</taxon>
        <taxon>Tracheophyta</taxon>
        <taxon>Spermatophyta</taxon>
        <taxon>Magnoliopsida</taxon>
        <taxon>eudicotyledons</taxon>
        <taxon>Gunneridae</taxon>
        <taxon>Pentapetalae</taxon>
        <taxon>asterids</taxon>
        <taxon>campanulids</taxon>
        <taxon>Asterales</taxon>
        <taxon>Asteraceae</taxon>
        <taxon>Asteroideae</taxon>
        <taxon>Anthemideae</taxon>
        <taxon>Artemisiinae</taxon>
        <taxon>Artemisia</taxon>
    </lineage>
</organism>
<dbReference type="PROSITE" id="PS00028">
    <property type="entry name" value="ZINC_FINGER_C2H2_1"/>
    <property type="match status" value="1"/>
</dbReference>
<dbReference type="PANTHER" id="PTHR10593">
    <property type="entry name" value="SERINE/THREONINE-PROTEIN KINASE RIO"/>
    <property type="match status" value="1"/>
</dbReference>
<evidence type="ECO:0000256" key="3">
    <source>
        <dbReference type="ARBA" id="ARBA00022771"/>
    </source>
</evidence>
<dbReference type="InterPro" id="IPR031140">
    <property type="entry name" value="IDD1-16"/>
</dbReference>
<dbReference type="STRING" id="35608.A0A2U1N829"/>
<proteinExistence type="predicted"/>
<dbReference type="GO" id="GO:0005634">
    <property type="term" value="C:nucleus"/>
    <property type="evidence" value="ECO:0007669"/>
    <property type="project" value="TreeGrafter"/>
</dbReference>
<evidence type="ECO:0000313" key="10">
    <source>
        <dbReference type="Proteomes" id="UP000245207"/>
    </source>
</evidence>
<feature type="domain" description="C2H2-type" evidence="8">
    <location>
        <begin position="35"/>
        <end position="57"/>
    </location>
</feature>
<dbReference type="EMBL" id="PKPP01003391">
    <property type="protein sequence ID" value="PWA69658.1"/>
    <property type="molecule type" value="Genomic_DNA"/>
</dbReference>
<dbReference type="GO" id="GO:0003700">
    <property type="term" value="F:DNA-binding transcription factor activity"/>
    <property type="evidence" value="ECO:0007669"/>
    <property type="project" value="TreeGrafter"/>
</dbReference>
<dbReference type="Pfam" id="PF22996">
    <property type="entry name" value="C2H2-2nd_BIRD-IDD"/>
    <property type="match status" value="1"/>
</dbReference>
<gene>
    <name evidence="9" type="ORF">CTI12_AA296140</name>
</gene>
<evidence type="ECO:0000256" key="7">
    <source>
        <dbReference type="PROSITE-ProRule" id="PRU00042"/>
    </source>
</evidence>
<dbReference type="InterPro" id="IPR055186">
    <property type="entry name" value="C2H2-2nd_BIRD-IDD"/>
</dbReference>
<evidence type="ECO:0000256" key="6">
    <source>
        <dbReference type="ARBA" id="ARBA00023163"/>
    </source>
</evidence>
<evidence type="ECO:0000256" key="1">
    <source>
        <dbReference type="ARBA" id="ARBA00022723"/>
    </source>
</evidence>
<accession>A0A2U1N829</accession>
<dbReference type="SUPFAM" id="SSF57667">
    <property type="entry name" value="beta-beta-alpha zinc fingers"/>
    <property type="match status" value="2"/>
</dbReference>
<evidence type="ECO:0000256" key="5">
    <source>
        <dbReference type="ARBA" id="ARBA00023015"/>
    </source>
</evidence>
<dbReference type="Pfam" id="PF00096">
    <property type="entry name" value="zf-C2H2"/>
    <property type="match status" value="1"/>
</dbReference>
<reference evidence="9 10" key="1">
    <citation type="journal article" date="2018" name="Mol. Plant">
        <title>The genome of Artemisia annua provides insight into the evolution of Asteraceae family and artemisinin biosynthesis.</title>
        <authorList>
            <person name="Shen Q."/>
            <person name="Zhang L."/>
            <person name="Liao Z."/>
            <person name="Wang S."/>
            <person name="Yan T."/>
            <person name="Shi P."/>
            <person name="Liu M."/>
            <person name="Fu X."/>
            <person name="Pan Q."/>
            <person name="Wang Y."/>
            <person name="Lv Z."/>
            <person name="Lu X."/>
            <person name="Zhang F."/>
            <person name="Jiang W."/>
            <person name="Ma Y."/>
            <person name="Chen M."/>
            <person name="Hao X."/>
            <person name="Li L."/>
            <person name="Tang Y."/>
            <person name="Lv G."/>
            <person name="Zhou Y."/>
            <person name="Sun X."/>
            <person name="Brodelius P.E."/>
            <person name="Rose J.K.C."/>
            <person name="Tang K."/>
        </authorList>
    </citation>
    <scope>NUCLEOTIDE SEQUENCE [LARGE SCALE GENOMIC DNA]</scope>
    <source>
        <strain evidence="10">cv. Huhao1</strain>
        <tissue evidence="9">Leaf</tissue>
    </source>
</reference>
<dbReference type="SMART" id="SM00355">
    <property type="entry name" value="ZnF_C2H2"/>
    <property type="match status" value="3"/>
</dbReference>
<keyword evidence="10" id="KW-1185">Reference proteome</keyword>
<dbReference type="OrthoDB" id="1717492at2759"/>
<dbReference type="InterPro" id="IPR055187">
    <property type="entry name" value="C2CH-3rd_BIRD-IDD"/>
</dbReference>
<keyword evidence="6" id="KW-0804">Transcription</keyword>